<evidence type="ECO:0000259" key="13">
    <source>
        <dbReference type="Pfam" id="PF17936"/>
    </source>
</evidence>
<keyword evidence="11" id="KW-0732">Signal</keyword>
<sequence>MRNKKISSLLTRILVCMLIFSLFVPNTAGMASETSIGKELGEATSLTKGKEQNGVLEQPEQAHWYKIAPKQEEILNDSHMNLKVKSDNLLTISVYSSKEKAEKGETFDQFRADTAGKEETLVRIPHAWDGPYYIKVQYLGEVPPEETLTNGADSNNSQTKPKKAEYTVSYEGIKIQPSDMNANEQAPSCPVEVSMDDQKAGKEILSQLRTIRDQLLNKTEEGKKLSDLYYKTAPFLVSKLIVSKEDRNSVYKNLVTLKPLFEDVAENGTSSSHTISEKEQQAINNLYDVTIKSVPGFIKDEVEKLDEKVGLRNLEGKSAGDLLTKHKLSPLNTSQSSKVIFKLKDGKSLNSVQKEYGILSNGLSIVEESDELFDDMYSIEVPGEKGSDGTFKVNEAQVRSTVDLLAEMPEVEFAEPVKKYRKLSNDIQYPYQWPLNNKSQDGGTTGADIKYEPMKNLLDNRKLDHTLIAVVDTGVDSTLADLKDNVRTDLGRNFVARNNNAMDDQGHGTHVAGIIAAENDNGYSMTGLNPNAQIIPVKVLDSTGAGDTEQIALGIKHAVDKGAKVINLSLGGQYSRVIEYALKYAASKNVTVAAASGNDGAAELGYPASSRYVISVGASNKLDVVAEFSNYGKGLDIVAPGSDIPSLLPDGNVTYMSGTSMAAPYVSAAAGILISQDPNLKPKEVEKVLGETADDISFESVDGGQEEPVDENGEPISDPKIPGIDWLSGNGRLNAFHAASALDLNVSVNKVYDNQNTVTGTAKEGTKVQVKSGDKLLGRATAGTNGKFTVKIPVQKKNQVIHVKGSNGPAQTSVKTVVKEGLPLAEPEVNPVTIHDAAVTGKAISNSVVSVKNKSGKVLATAKADSKGTFSIKIPKQKAGTVLYVTATDSTGKESKQVKVVVEN</sequence>
<evidence type="ECO:0000256" key="9">
    <source>
        <dbReference type="PROSITE-ProRule" id="PRU01240"/>
    </source>
</evidence>
<evidence type="ECO:0000256" key="5">
    <source>
        <dbReference type="ARBA" id="ARBA00022670"/>
    </source>
</evidence>
<feature type="active site" description="Charge relay system" evidence="9">
    <location>
        <position position="472"/>
    </location>
</feature>
<dbReference type="PROSITE" id="PS00137">
    <property type="entry name" value="SUBTILASE_HIS"/>
    <property type="match status" value="1"/>
</dbReference>
<feature type="active site" description="Charge relay system" evidence="9">
    <location>
        <position position="660"/>
    </location>
</feature>
<organism evidence="14 15">
    <name type="scientific">Metabacillus arenae</name>
    <dbReference type="NCBI Taxonomy" id="2771434"/>
    <lineage>
        <taxon>Bacteria</taxon>
        <taxon>Bacillati</taxon>
        <taxon>Bacillota</taxon>
        <taxon>Bacilli</taxon>
        <taxon>Bacillales</taxon>
        <taxon>Bacillaceae</taxon>
        <taxon>Metabacillus</taxon>
    </lineage>
</organism>
<dbReference type="GO" id="GO:0005576">
    <property type="term" value="C:extracellular region"/>
    <property type="evidence" value="ECO:0007669"/>
    <property type="project" value="UniProtKB-SubCell"/>
</dbReference>
<feature type="domain" description="Bacterial Ig" evidence="13">
    <location>
        <begin position="826"/>
        <end position="903"/>
    </location>
</feature>
<dbReference type="InterPro" id="IPR041498">
    <property type="entry name" value="Big_6"/>
</dbReference>
<dbReference type="CDD" id="cd07484">
    <property type="entry name" value="Peptidases_S8_Thermitase_like"/>
    <property type="match status" value="1"/>
</dbReference>
<dbReference type="PANTHER" id="PTHR43806">
    <property type="entry name" value="PEPTIDASE S8"/>
    <property type="match status" value="1"/>
</dbReference>
<reference evidence="14" key="1">
    <citation type="submission" date="2020-09" db="EMBL/GenBank/DDBJ databases">
        <title>A novel bacterium of genus Bacillus, isolated from South China Sea.</title>
        <authorList>
            <person name="Huang H."/>
            <person name="Mo K."/>
            <person name="Hu Y."/>
        </authorList>
    </citation>
    <scope>NUCLEOTIDE SEQUENCE</scope>
    <source>
        <strain evidence="14">IB182487</strain>
    </source>
</reference>
<feature type="compositionally biased region" description="Acidic residues" evidence="10">
    <location>
        <begin position="704"/>
        <end position="713"/>
    </location>
</feature>
<evidence type="ECO:0000256" key="3">
    <source>
        <dbReference type="ARBA" id="ARBA00011073"/>
    </source>
</evidence>
<dbReference type="InterPro" id="IPR023828">
    <property type="entry name" value="Peptidase_S8_Ser-AS"/>
</dbReference>
<evidence type="ECO:0000259" key="12">
    <source>
        <dbReference type="Pfam" id="PF00082"/>
    </source>
</evidence>
<dbReference type="Gene3D" id="2.60.40.10">
    <property type="entry name" value="Immunoglobulins"/>
    <property type="match status" value="2"/>
</dbReference>
<dbReference type="PROSITE" id="PS00138">
    <property type="entry name" value="SUBTILASE_SER"/>
    <property type="match status" value="1"/>
</dbReference>
<dbReference type="GO" id="GO:0004252">
    <property type="term" value="F:serine-type endopeptidase activity"/>
    <property type="evidence" value="ECO:0007669"/>
    <property type="project" value="UniProtKB-UniRule"/>
</dbReference>
<keyword evidence="8" id="KW-0106">Calcium</keyword>
<keyword evidence="4" id="KW-0964">Secreted</keyword>
<dbReference type="Pfam" id="PF17936">
    <property type="entry name" value="Big_6"/>
    <property type="match status" value="2"/>
</dbReference>
<dbReference type="InterPro" id="IPR050131">
    <property type="entry name" value="Peptidase_S8_subtilisin-like"/>
</dbReference>
<accession>A0A926S010</accession>
<evidence type="ECO:0000313" key="15">
    <source>
        <dbReference type="Proteomes" id="UP000626844"/>
    </source>
</evidence>
<feature type="active site" description="Charge relay system" evidence="9">
    <location>
        <position position="507"/>
    </location>
</feature>
<dbReference type="PANTHER" id="PTHR43806:SF11">
    <property type="entry name" value="CEREVISIN-RELATED"/>
    <property type="match status" value="1"/>
</dbReference>
<keyword evidence="7 9" id="KW-0720">Serine protease</keyword>
<dbReference type="Proteomes" id="UP000626844">
    <property type="component" value="Unassembled WGS sequence"/>
</dbReference>
<dbReference type="RefSeq" id="WP_191162541.1">
    <property type="nucleotide sequence ID" value="NZ_JACXAI010000053.1"/>
</dbReference>
<feature type="signal peptide" evidence="11">
    <location>
        <begin position="1"/>
        <end position="28"/>
    </location>
</feature>
<dbReference type="Pfam" id="PF00082">
    <property type="entry name" value="Peptidase_S8"/>
    <property type="match status" value="1"/>
</dbReference>
<evidence type="ECO:0000256" key="1">
    <source>
        <dbReference type="ARBA" id="ARBA00001913"/>
    </source>
</evidence>
<evidence type="ECO:0000256" key="8">
    <source>
        <dbReference type="ARBA" id="ARBA00022837"/>
    </source>
</evidence>
<dbReference type="InterPro" id="IPR015500">
    <property type="entry name" value="Peptidase_S8_subtilisin-rel"/>
</dbReference>
<evidence type="ECO:0000256" key="6">
    <source>
        <dbReference type="ARBA" id="ARBA00022801"/>
    </source>
</evidence>
<dbReference type="Gene3D" id="3.40.50.200">
    <property type="entry name" value="Peptidase S8/S53 domain"/>
    <property type="match status" value="1"/>
</dbReference>
<dbReference type="InterPro" id="IPR034084">
    <property type="entry name" value="Thermitase-like_dom"/>
</dbReference>
<evidence type="ECO:0000256" key="10">
    <source>
        <dbReference type="SAM" id="MobiDB-lite"/>
    </source>
</evidence>
<feature type="domain" description="Peptidase S8/S53" evidence="12">
    <location>
        <begin position="466"/>
        <end position="696"/>
    </location>
</feature>
<dbReference type="EMBL" id="JACXAI010000053">
    <property type="protein sequence ID" value="MBD1383405.1"/>
    <property type="molecule type" value="Genomic_DNA"/>
</dbReference>
<dbReference type="SUPFAM" id="SSF52743">
    <property type="entry name" value="Subtilisin-like"/>
    <property type="match status" value="1"/>
</dbReference>
<dbReference type="AlphaFoldDB" id="A0A926S010"/>
<dbReference type="GO" id="GO:0006508">
    <property type="term" value="P:proteolysis"/>
    <property type="evidence" value="ECO:0007669"/>
    <property type="project" value="UniProtKB-KW"/>
</dbReference>
<dbReference type="PROSITE" id="PS50890">
    <property type="entry name" value="PUA"/>
    <property type="match status" value="1"/>
</dbReference>
<proteinExistence type="inferred from homology"/>
<evidence type="ECO:0000256" key="11">
    <source>
        <dbReference type="SAM" id="SignalP"/>
    </source>
</evidence>
<comment type="subcellular location">
    <subcellularLocation>
        <location evidence="2">Secreted</location>
    </subcellularLocation>
</comment>
<feature type="domain" description="Bacterial Ig" evidence="13">
    <location>
        <begin position="747"/>
        <end position="817"/>
    </location>
</feature>
<evidence type="ECO:0000313" key="14">
    <source>
        <dbReference type="EMBL" id="MBD1383405.1"/>
    </source>
</evidence>
<feature type="chain" id="PRO_5039063914" evidence="11">
    <location>
        <begin position="29"/>
        <end position="904"/>
    </location>
</feature>
<gene>
    <name evidence="14" type="ORF">IC621_24780</name>
</gene>
<protein>
    <submittedName>
        <fullName evidence="14">S8 family serine peptidase</fullName>
    </submittedName>
</protein>
<feature type="region of interest" description="Disordered" evidence="10">
    <location>
        <begin position="696"/>
        <end position="718"/>
    </location>
</feature>
<dbReference type="InterPro" id="IPR036852">
    <property type="entry name" value="Peptidase_S8/S53_dom_sf"/>
</dbReference>
<evidence type="ECO:0000256" key="7">
    <source>
        <dbReference type="ARBA" id="ARBA00022825"/>
    </source>
</evidence>
<dbReference type="PRINTS" id="PR00723">
    <property type="entry name" value="SUBTILISIN"/>
</dbReference>
<dbReference type="InterPro" id="IPR000209">
    <property type="entry name" value="Peptidase_S8/S53_dom"/>
</dbReference>
<evidence type="ECO:0000256" key="2">
    <source>
        <dbReference type="ARBA" id="ARBA00004613"/>
    </source>
</evidence>
<dbReference type="PROSITE" id="PS51892">
    <property type="entry name" value="SUBTILASE"/>
    <property type="match status" value="1"/>
</dbReference>
<comment type="cofactor">
    <cofactor evidence="1">
        <name>Ca(2+)</name>
        <dbReference type="ChEBI" id="CHEBI:29108"/>
    </cofactor>
</comment>
<dbReference type="InterPro" id="IPR022398">
    <property type="entry name" value="Peptidase_S8_His-AS"/>
</dbReference>
<keyword evidence="15" id="KW-1185">Reference proteome</keyword>
<comment type="caution">
    <text evidence="14">The sequence shown here is derived from an EMBL/GenBank/DDBJ whole genome shotgun (WGS) entry which is preliminary data.</text>
</comment>
<keyword evidence="5 9" id="KW-0645">Protease</keyword>
<name>A0A926S010_9BACI</name>
<dbReference type="InterPro" id="IPR013783">
    <property type="entry name" value="Ig-like_fold"/>
</dbReference>
<comment type="similarity">
    <text evidence="3 9">Belongs to the peptidase S8 family.</text>
</comment>
<keyword evidence="6 9" id="KW-0378">Hydrolase</keyword>
<evidence type="ECO:0000256" key="4">
    <source>
        <dbReference type="ARBA" id="ARBA00022525"/>
    </source>
</evidence>